<dbReference type="EMBL" id="FQYU01000006">
    <property type="protein sequence ID" value="SHJ60087.1"/>
    <property type="molecule type" value="Genomic_DNA"/>
</dbReference>
<dbReference type="Pfam" id="PF00092">
    <property type="entry name" value="VWA"/>
    <property type="match status" value="1"/>
</dbReference>
<keyword evidence="1" id="KW-0175">Coiled coil</keyword>
<evidence type="ECO:0000313" key="4">
    <source>
        <dbReference type="EMBL" id="SHJ60087.1"/>
    </source>
</evidence>
<sequence length="394" mass="44301">MKAIQLIFTGLMSAVALSSPGCDPAPKKSTSGALIAQVVPQKKKDTEPERNTVKIALLLDTSNSMDGLINQAKAQLWDVVNKFTRAKCGNGTQPELQIALYQYGNDGLSSREGYVQQVLNFTSDLDEISEKLFSLTTNGGEEFCGTVIQRSLKQLDWGKNPDHLKIILIAGNEPFDQGRTHYKNAAIDAKEKGVIVNTVFCGNYDQGIYGKWKEGALLTGGDYMAIDHNRQVVHIDTPYDDAIIDLNSKLNTTYVSYGSMGRSKKEKQAAQDYNAQELEEVVVVKRAVSKSSRLYKNQDWDLVDASDEEEFDLSSIEQKDLPQELREKTAKEIELYIAQKKKERIQIQKEIQELNRKREMFIAQNQGQDETGELESAMINAIKKQAAQKDYRWE</sequence>
<feature type="coiled-coil region" evidence="1">
    <location>
        <begin position="337"/>
        <end position="364"/>
    </location>
</feature>
<dbReference type="SUPFAM" id="SSF53300">
    <property type="entry name" value="vWA-like"/>
    <property type="match status" value="1"/>
</dbReference>
<evidence type="ECO:0000313" key="5">
    <source>
        <dbReference type="Proteomes" id="UP000184543"/>
    </source>
</evidence>
<feature type="signal peptide" evidence="2">
    <location>
        <begin position="1"/>
        <end position="18"/>
    </location>
</feature>
<keyword evidence="2" id="KW-0732">Signal</keyword>
<dbReference type="AlphaFoldDB" id="A0A1M6KMF3"/>
<evidence type="ECO:0000256" key="2">
    <source>
        <dbReference type="SAM" id="SignalP"/>
    </source>
</evidence>
<accession>A0A1M6KMF3</accession>
<dbReference type="OrthoDB" id="5827268at2"/>
<reference evidence="5" key="1">
    <citation type="submission" date="2016-11" db="EMBL/GenBank/DDBJ databases">
        <authorList>
            <person name="Varghese N."/>
            <person name="Submissions S."/>
        </authorList>
    </citation>
    <scope>NUCLEOTIDE SEQUENCE [LARGE SCALE GENOMIC DNA]</scope>
    <source>
        <strain evidence="5">DSM 19858</strain>
    </source>
</reference>
<organism evidence="4 5">
    <name type="scientific">Pseudozobellia thermophila</name>
    <dbReference type="NCBI Taxonomy" id="192903"/>
    <lineage>
        <taxon>Bacteria</taxon>
        <taxon>Pseudomonadati</taxon>
        <taxon>Bacteroidota</taxon>
        <taxon>Flavobacteriia</taxon>
        <taxon>Flavobacteriales</taxon>
        <taxon>Flavobacteriaceae</taxon>
        <taxon>Pseudozobellia</taxon>
    </lineage>
</organism>
<dbReference type="STRING" id="192903.SAMN04488513_106119"/>
<evidence type="ECO:0000259" key="3">
    <source>
        <dbReference type="PROSITE" id="PS50234"/>
    </source>
</evidence>
<dbReference type="Gene3D" id="3.40.50.410">
    <property type="entry name" value="von Willebrand factor, type A domain"/>
    <property type="match status" value="1"/>
</dbReference>
<feature type="chain" id="PRO_5012997293" evidence="2">
    <location>
        <begin position="19"/>
        <end position="394"/>
    </location>
</feature>
<proteinExistence type="predicted"/>
<dbReference type="Proteomes" id="UP000184543">
    <property type="component" value="Unassembled WGS sequence"/>
</dbReference>
<keyword evidence="5" id="KW-1185">Reference proteome</keyword>
<evidence type="ECO:0000256" key="1">
    <source>
        <dbReference type="SAM" id="Coils"/>
    </source>
</evidence>
<dbReference type="SMART" id="SM00327">
    <property type="entry name" value="VWA"/>
    <property type="match status" value="1"/>
</dbReference>
<dbReference type="CDD" id="cd00198">
    <property type="entry name" value="vWFA"/>
    <property type="match status" value="1"/>
</dbReference>
<dbReference type="InterPro" id="IPR002035">
    <property type="entry name" value="VWF_A"/>
</dbReference>
<protein>
    <submittedName>
        <fullName evidence="4">von Willebrand factor type A domain-containing protein</fullName>
    </submittedName>
</protein>
<gene>
    <name evidence="4" type="ORF">SAMN04488513_106119</name>
</gene>
<dbReference type="InterPro" id="IPR036465">
    <property type="entry name" value="vWFA_dom_sf"/>
</dbReference>
<feature type="domain" description="VWFA" evidence="3">
    <location>
        <begin position="54"/>
        <end position="250"/>
    </location>
</feature>
<dbReference type="PROSITE" id="PS50234">
    <property type="entry name" value="VWFA"/>
    <property type="match status" value="1"/>
</dbReference>
<name>A0A1M6KMF3_9FLAO</name>
<dbReference type="RefSeq" id="WP_072994661.1">
    <property type="nucleotide sequence ID" value="NZ_FQYU01000006.1"/>
</dbReference>